<protein>
    <submittedName>
        <fullName evidence="8">Insulinase family protein</fullName>
    </submittedName>
</protein>
<evidence type="ECO:0000313" key="9">
    <source>
        <dbReference type="Proteomes" id="UP000756530"/>
    </source>
</evidence>
<feature type="domain" description="Peptidase M16 N-terminal" evidence="6">
    <location>
        <begin position="34"/>
        <end position="180"/>
    </location>
</feature>
<dbReference type="EMBL" id="JAHUZE010000001">
    <property type="protein sequence ID" value="MBV7377334.1"/>
    <property type="molecule type" value="Genomic_DNA"/>
</dbReference>
<keyword evidence="9" id="KW-1185">Reference proteome</keyword>
<feature type="chain" id="PRO_5045560456" evidence="5">
    <location>
        <begin position="21"/>
        <end position="471"/>
    </location>
</feature>
<keyword evidence="2" id="KW-0479">Metal-binding</keyword>
<proteinExistence type="inferred from homology"/>
<evidence type="ECO:0000256" key="2">
    <source>
        <dbReference type="ARBA" id="ARBA00022723"/>
    </source>
</evidence>
<dbReference type="Pfam" id="PF05193">
    <property type="entry name" value="Peptidase_M16_C"/>
    <property type="match status" value="1"/>
</dbReference>
<dbReference type="PANTHER" id="PTHR43690">
    <property type="entry name" value="NARDILYSIN"/>
    <property type="match status" value="1"/>
</dbReference>
<evidence type="ECO:0000256" key="1">
    <source>
        <dbReference type="ARBA" id="ARBA00007261"/>
    </source>
</evidence>
<evidence type="ECO:0000259" key="6">
    <source>
        <dbReference type="Pfam" id="PF00675"/>
    </source>
</evidence>
<dbReference type="InterPro" id="IPR011765">
    <property type="entry name" value="Pept_M16_N"/>
</dbReference>
<evidence type="ECO:0000256" key="4">
    <source>
        <dbReference type="SAM" id="MobiDB-lite"/>
    </source>
</evidence>
<feature type="compositionally biased region" description="Low complexity" evidence="4">
    <location>
        <begin position="447"/>
        <end position="459"/>
    </location>
</feature>
<dbReference type="PROSITE" id="PS00143">
    <property type="entry name" value="INSULINASE"/>
    <property type="match status" value="1"/>
</dbReference>
<dbReference type="PANTHER" id="PTHR43690:SF17">
    <property type="entry name" value="PROTEIN YHJJ"/>
    <property type="match status" value="1"/>
</dbReference>
<dbReference type="InterPro" id="IPR007863">
    <property type="entry name" value="Peptidase_M16_C"/>
</dbReference>
<reference evidence="8 9" key="1">
    <citation type="submission" date="2021-05" db="EMBL/GenBank/DDBJ databases">
        <title>Culturable bacteria isolated from Daya Bay.</title>
        <authorList>
            <person name="Zheng W."/>
            <person name="Yu S."/>
            <person name="Huang Y."/>
        </authorList>
    </citation>
    <scope>NUCLEOTIDE SEQUENCE [LARGE SCALE GENOMIC DNA]</scope>
    <source>
        <strain evidence="8 9">DP4N28-5</strain>
    </source>
</reference>
<feature type="region of interest" description="Disordered" evidence="4">
    <location>
        <begin position="435"/>
        <end position="471"/>
    </location>
</feature>
<feature type="signal peptide" evidence="5">
    <location>
        <begin position="1"/>
        <end position="20"/>
    </location>
</feature>
<sequence length="471" mass="51795">MKRLISACVLACATAFPTWAQDVTDTVLDNGMEVVVIEDHRAPVVVHMVWYRAGGADEPLGTSGVAHFLEHLLFKATDDMESGEVHRVVAENGGSDNAFTSYDATAYFQRVAADRLELMMTMEADRMRDLILTEEDIETERDVILEERNMRIENSPGALLNEQMGAALFMNHPYGIPLIGWKHEMENLSREDALAFYRKYYAPNNAILVVAGDVEPDEVIALAEKHYGPLEPTEGLEQRARPMEPIPLAPRRITFEDARVGQPYVVRNYIAPARESGAQEEAAALVFLSEILGGSSATSVFGQSLEFDQKIAVSTWAGYSSQMLDLSQFSVGIVPAQGVSLEDAEAALDAEIEQFFEDGIDPDQFERIKTRIRASDIYAQDSARGLANRYGRALTTGLTVEDVEAWPDVLQAVTPEDVMAAAEKVFQPSHSVTGWLMAPDRETGDQPEAAPVPEAAPEPAAEPETEMEVAE</sequence>
<accession>A0ABS6SWL4</accession>
<name>A0ABS6SWL4_9RHOB</name>
<feature type="domain" description="Peptidase M16 C-terminal" evidence="7">
    <location>
        <begin position="187"/>
        <end position="371"/>
    </location>
</feature>
<dbReference type="Pfam" id="PF00675">
    <property type="entry name" value="Peptidase_M16"/>
    <property type="match status" value="1"/>
</dbReference>
<feature type="compositionally biased region" description="Acidic residues" evidence="4">
    <location>
        <begin position="461"/>
        <end position="471"/>
    </location>
</feature>
<evidence type="ECO:0000259" key="7">
    <source>
        <dbReference type="Pfam" id="PF05193"/>
    </source>
</evidence>
<dbReference type="InterPro" id="IPR001431">
    <property type="entry name" value="Pept_M16_Zn_BS"/>
</dbReference>
<gene>
    <name evidence="8" type="ORF">KJP28_00245</name>
</gene>
<evidence type="ECO:0000313" key="8">
    <source>
        <dbReference type="EMBL" id="MBV7377334.1"/>
    </source>
</evidence>
<dbReference type="RefSeq" id="WP_218390227.1">
    <property type="nucleotide sequence ID" value="NZ_JAHUZE010000001.1"/>
</dbReference>
<dbReference type="Proteomes" id="UP000756530">
    <property type="component" value="Unassembled WGS sequence"/>
</dbReference>
<evidence type="ECO:0000256" key="3">
    <source>
        <dbReference type="RuleBase" id="RU004447"/>
    </source>
</evidence>
<evidence type="ECO:0000256" key="5">
    <source>
        <dbReference type="SAM" id="SignalP"/>
    </source>
</evidence>
<organism evidence="8 9">
    <name type="scientific">Maritimibacter dapengensis</name>
    <dbReference type="NCBI Taxonomy" id="2836868"/>
    <lineage>
        <taxon>Bacteria</taxon>
        <taxon>Pseudomonadati</taxon>
        <taxon>Pseudomonadota</taxon>
        <taxon>Alphaproteobacteria</taxon>
        <taxon>Rhodobacterales</taxon>
        <taxon>Roseobacteraceae</taxon>
        <taxon>Maritimibacter</taxon>
    </lineage>
</organism>
<dbReference type="InterPro" id="IPR050626">
    <property type="entry name" value="Peptidase_M16"/>
</dbReference>
<comment type="caution">
    <text evidence="8">The sequence shown here is derived from an EMBL/GenBank/DDBJ whole genome shotgun (WGS) entry which is preliminary data.</text>
</comment>
<comment type="similarity">
    <text evidence="1 3">Belongs to the peptidase M16 family.</text>
</comment>
<keyword evidence="5" id="KW-0732">Signal</keyword>